<dbReference type="AlphaFoldDB" id="A0A4C1UVQ4"/>
<keyword evidence="2" id="KW-1185">Reference proteome</keyword>
<accession>A0A4C1UVQ4</accession>
<comment type="caution">
    <text evidence="1">The sequence shown here is derived from an EMBL/GenBank/DDBJ whole genome shotgun (WGS) entry which is preliminary data.</text>
</comment>
<gene>
    <name evidence="1" type="ORF">EVAR_94698_1</name>
</gene>
<proteinExistence type="predicted"/>
<organism evidence="1 2">
    <name type="scientific">Eumeta variegata</name>
    <name type="common">Bagworm moth</name>
    <name type="synonym">Eumeta japonica</name>
    <dbReference type="NCBI Taxonomy" id="151549"/>
    <lineage>
        <taxon>Eukaryota</taxon>
        <taxon>Metazoa</taxon>
        <taxon>Ecdysozoa</taxon>
        <taxon>Arthropoda</taxon>
        <taxon>Hexapoda</taxon>
        <taxon>Insecta</taxon>
        <taxon>Pterygota</taxon>
        <taxon>Neoptera</taxon>
        <taxon>Endopterygota</taxon>
        <taxon>Lepidoptera</taxon>
        <taxon>Glossata</taxon>
        <taxon>Ditrysia</taxon>
        <taxon>Tineoidea</taxon>
        <taxon>Psychidae</taxon>
        <taxon>Oiketicinae</taxon>
        <taxon>Eumeta</taxon>
    </lineage>
</organism>
<name>A0A4C1UVQ4_EUMVA</name>
<reference evidence="1 2" key="1">
    <citation type="journal article" date="2019" name="Commun. Biol.">
        <title>The bagworm genome reveals a unique fibroin gene that provides high tensile strength.</title>
        <authorList>
            <person name="Kono N."/>
            <person name="Nakamura H."/>
            <person name="Ohtoshi R."/>
            <person name="Tomita M."/>
            <person name="Numata K."/>
            <person name="Arakawa K."/>
        </authorList>
    </citation>
    <scope>NUCLEOTIDE SEQUENCE [LARGE SCALE GENOMIC DNA]</scope>
</reference>
<protein>
    <submittedName>
        <fullName evidence="1">Uncharacterized protein</fullName>
    </submittedName>
</protein>
<dbReference type="Proteomes" id="UP000299102">
    <property type="component" value="Unassembled WGS sequence"/>
</dbReference>
<evidence type="ECO:0000313" key="1">
    <source>
        <dbReference type="EMBL" id="GBP30518.1"/>
    </source>
</evidence>
<dbReference type="EMBL" id="BGZK01000234">
    <property type="protein sequence ID" value="GBP30518.1"/>
    <property type="molecule type" value="Genomic_DNA"/>
</dbReference>
<sequence>MSFMLWTFEGRGLQADVVIRAMSPSANDDLTCSSRVVAYDIFRFELRTSTTNLYRISAKGSRSKERIVEGFSRNMAVSEAYYRQWQACTVFAVFQASYILSENRFRYALSIIRQLR</sequence>
<evidence type="ECO:0000313" key="2">
    <source>
        <dbReference type="Proteomes" id="UP000299102"/>
    </source>
</evidence>